<reference evidence="2 3" key="1">
    <citation type="submission" date="2016-10" db="EMBL/GenBank/DDBJ databases">
        <title>Genome sequence of Rothia aeria strain JCM11412.</title>
        <authorList>
            <person name="Nambu T."/>
        </authorList>
    </citation>
    <scope>NUCLEOTIDE SEQUENCE [LARGE SCALE GENOMIC DNA]</scope>
    <source>
        <strain evidence="2 3">JCM 11412</strain>
    </source>
</reference>
<dbReference type="Proteomes" id="UP000250241">
    <property type="component" value="Chromosome"/>
</dbReference>
<evidence type="ECO:0000256" key="1">
    <source>
        <dbReference type="SAM" id="Phobius"/>
    </source>
</evidence>
<name>A0A2Z5QZ62_9MICC</name>
<feature type="transmembrane region" description="Helical" evidence="1">
    <location>
        <begin position="81"/>
        <end position="103"/>
    </location>
</feature>
<protein>
    <submittedName>
        <fullName evidence="2">Uncharacterized protein</fullName>
    </submittedName>
</protein>
<accession>A0A2Z5QZ62</accession>
<sequence>MKISGLFIAVSAVISVINIAVWSLISSGFNVNTSFYLLSKGVGGAFNFQSIAIFPALTTIFILLNVYLFNKSVDGNRGLKANLLFLWFASGVFNILLVAGIFLKTPNLFKEGILDLETSWGRILLAFGLLAIPFSSAYVMYALFFGDLESEDKTYQSDKPIDLSKIICYSGSIVIILSFMWPVHLYYKGYGSECFEVSNNSVSDRVLRNIPENNLTDDQKNKIRESLKESWSVLGEEGEKFSIFVTREDKDTIDGVLFKRFAETKDEEGQVVKKWLEERSSGKIITINRKAIKSRNPQVCSSET</sequence>
<dbReference type="AlphaFoldDB" id="A0A2Z5QZ62"/>
<keyword evidence="1" id="KW-0472">Membrane</keyword>
<proteinExistence type="predicted"/>
<feature type="transmembrane region" description="Helical" evidence="1">
    <location>
        <begin position="166"/>
        <end position="187"/>
    </location>
</feature>
<keyword evidence="1" id="KW-0812">Transmembrane</keyword>
<evidence type="ECO:0000313" key="2">
    <source>
        <dbReference type="EMBL" id="BAV87727.1"/>
    </source>
</evidence>
<gene>
    <name evidence="2" type="ORF">RA11412_1428</name>
</gene>
<dbReference type="KEGG" id="raj:RA11412_1428"/>
<dbReference type="EMBL" id="AP017895">
    <property type="protein sequence ID" value="BAV87727.1"/>
    <property type="molecule type" value="Genomic_DNA"/>
</dbReference>
<feature type="transmembrane region" description="Helical" evidence="1">
    <location>
        <begin position="123"/>
        <end position="145"/>
    </location>
</feature>
<feature type="transmembrane region" description="Helical" evidence="1">
    <location>
        <begin position="45"/>
        <end position="69"/>
    </location>
</feature>
<keyword evidence="1" id="KW-1133">Transmembrane helix</keyword>
<evidence type="ECO:0000313" key="3">
    <source>
        <dbReference type="Proteomes" id="UP000250241"/>
    </source>
</evidence>
<keyword evidence="3" id="KW-1185">Reference proteome</keyword>
<organism evidence="2 3">
    <name type="scientific">Rothia aeria</name>
    <dbReference type="NCBI Taxonomy" id="172042"/>
    <lineage>
        <taxon>Bacteria</taxon>
        <taxon>Bacillati</taxon>
        <taxon>Actinomycetota</taxon>
        <taxon>Actinomycetes</taxon>
        <taxon>Micrococcales</taxon>
        <taxon>Micrococcaceae</taxon>
        <taxon>Rothia</taxon>
    </lineage>
</organism>
<feature type="transmembrane region" description="Helical" evidence="1">
    <location>
        <begin position="7"/>
        <end position="25"/>
    </location>
</feature>